<dbReference type="EMBL" id="HBGE01022935">
    <property type="protein sequence ID" value="CAD9114043.1"/>
    <property type="molecule type" value="Transcribed_RNA"/>
</dbReference>
<dbReference type="InterPro" id="IPR016024">
    <property type="entry name" value="ARM-type_fold"/>
</dbReference>
<feature type="domain" description="Importin-7/11-like TPR repeats" evidence="2">
    <location>
        <begin position="42"/>
        <end position="269"/>
    </location>
</feature>
<protein>
    <recommendedName>
        <fullName evidence="2">Importin-7/11-like TPR repeats domain-containing protein</fullName>
    </recommendedName>
</protein>
<dbReference type="GO" id="GO:0006606">
    <property type="term" value="P:protein import into nucleus"/>
    <property type="evidence" value="ECO:0007669"/>
    <property type="project" value="TreeGrafter"/>
</dbReference>
<dbReference type="GO" id="GO:0005829">
    <property type="term" value="C:cytosol"/>
    <property type="evidence" value="ECO:0007669"/>
    <property type="project" value="TreeGrafter"/>
</dbReference>
<name>A0A7S1LUU4_ALECA</name>
<dbReference type="PANTHER" id="PTHR10997">
    <property type="entry name" value="IMPORTIN-7, 8, 11"/>
    <property type="match status" value="1"/>
</dbReference>
<dbReference type="Pfam" id="PF25758">
    <property type="entry name" value="TPR_IPO11"/>
    <property type="match status" value="1"/>
</dbReference>
<feature type="compositionally biased region" description="Acidic residues" evidence="1">
    <location>
        <begin position="346"/>
        <end position="363"/>
    </location>
</feature>
<reference evidence="3" key="1">
    <citation type="submission" date="2021-01" db="EMBL/GenBank/DDBJ databases">
        <authorList>
            <person name="Corre E."/>
            <person name="Pelletier E."/>
            <person name="Niang G."/>
            <person name="Scheremetjew M."/>
            <person name="Finn R."/>
            <person name="Kale V."/>
            <person name="Holt S."/>
            <person name="Cochrane G."/>
            <person name="Meng A."/>
            <person name="Brown T."/>
            <person name="Cohen L."/>
        </authorList>
    </citation>
    <scope>NUCLEOTIDE SEQUENCE</scope>
    <source>
        <strain evidence="3">OF101</strain>
    </source>
</reference>
<evidence type="ECO:0000256" key="1">
    <source>
        <dbReference type="SAM" id="MobiDB-lite"/>
    </source>
</evidence>
<feature type="region of interest" description="Disordered" evidence="1">
    <location>
        <begin position="311"/>
        <end position="373"/>
    </location>
</feature>
<gene>
    <name evidence="3" type="ORF">ACAT0790_LOCUS13922</name>
</gene>
<dbReference type="SUPFAM" id="SSF48371">
    <property type="entry name" value="ARM repeat"/>
    <property type="match status" value="1"/>
</dbReference>
<dbReference type="InterPro" id="IPR011989">
    <property type="entry name" value="ARM-like"/>
</dbReference>
<sequence>MVSAEAAVAPLVLEVWRRCAADPLAHLQVLDLVSCATACDARLQRAMEEHLLPAVRSDLRIGTDAHLAASSIELYGVLLKRASVPLGPQLWECVDLLLPVVMRSDESGLMQNATEVLCSLVQRSPEQLSERGCLQPLLQCVERLLGPSLDDDACLHVGQLAMLVLSQFGALLPADLTLGLLRALVARLVRAERPYLRQELVVVVARLLCQDLHGTLTALSGMMVAAADGSSRGGLEALLSTWLEISKEIRAKRARSITVSALCRLHERCLEDGHLQAMRVRDAPMAEQLLGAIVAGLEFENERCQRLREAKLDMGSDDDDEEAEDDEDDDGLGGPGGGGKLLSELLDLDDFEELSDASEEEGELAAPQGDDPFRSLDVRRVAAEYLAAHTQCAAEPSGLATRLRAAVEDVRAHP</sequence>
<dbReference type="GO" id="GO:0005635">
    <property type="term" value="C:nuclear envelope"/>
    <property type="evidence" value="ECO:0007669"/>
    <property type="project" value="TreeGrafter"/>
</dbReference>
<dbReference type="PANTHER" id="PTHR10997:SF9">
    <property type="entry name" value="IMPORTIN-9"/>
    <property type="match status" value="1"/>
</dbReference>
<accession>A0A7S1LUU4</accession>
<evidence type="ECO:0000259" key="2">
    <source>
        <dbReference type="Pfam" id="PF25758"/>
    </source>
</evidence>
<organism evidence="3">
    <name type="scientific">Alexandrium catenella</name>
    <name type="common">Red tide dinoflagellate</name>
    <name type="synonym">Gonyaulax catenella</name>
    <dbReference type="NCBI Taxonomy" id="2925"/>
    <lineage>
        <taxon>Eukaryota</taxon>
        <taxon>Sar</taxon>
        <taxon>Alveolata</taxon>
        <taxon>Dinophyceae</taxon>
        <taxon>Gonyaulacales</taxon>
        <taxon>Pyrocystaceae</taxon>
        <taxon>Alexandrium</taxon>
    </lineage>
</organism>
<dbReference type="Gene3D" id="1.25.10.10">
    <property type="entry name" value="Leucine-rich Repeat Variant"/>
    <property type="match status" value="1"/>
</dbReference>
<dbReference type="InterPro" id="IPR058669">
    <property type="entry name" value="TPR_IPO7/11-like"/>
</dbReference>
<proteinExistence type="predicted"/>
<evidence type="ECO:0000313" key="3">
    <source>
        <dbReference type="EMBL" id="CAD9114043.1"/>
    </source>
</evidence>
<dbReference type="AlphaFoldDB" id="A0A7S1LUU4"/>
<feature type="compositionally biased region" description="Acidic residues" evidence="1">
    <location>
        <begin position="315"/>
        <end position="331"/>
    </location>
</feature>